<evidence type="ECO:0000256" key="2">
    <source>
        <dbReference type="ARBA" id="ARBA00022475"/>
    </source>
</evidence>
<evidence type="ECO:0000313" key="9">
    <source>
        <dbReference type="Proteomes" id="UP000506160"/>
    </source>
</evidence>
<feature type="domain" description="Type II secretion system protein GspF" evidence="7">
    <location>
        <begin position="147"/>
        <end position="272"/>
    </location>
</feature>
<feature type="transmembrane region" description="Helical" evidence="6">
    <location>
        <begin position="112"/>
        <end position="132"/>
    </location>
</feature>
<feature type="transmembrane region" description="Helical" evidence="6">
    <location>
        <begin position="286"/>
        <end position="306"/>
    </location>
</feature>
<accession>A0AB94IET0</accession>
<dbReference type="EMBL" id="AWGA01000011">
    <property type="protein sequence ID" value="TEA28018.1"/>
    <property type="molecule type" value="Genomic_DNA"/>
</dbReference>
<sequence length="314" mass="35603">MANIITIIFPIMLILIGFLNLMVQRSKYDRLSIFNKVERQVVDSYIVQLNNKKKKNDYSTTIFERIALKVIEVYGVVFGFVDSSTRLKNIGICLVCIGAGIYANIKFLQFPTILVIIASFSLAVIAIYLYLIKKLKADFDGNFPEALNLIVGIVSSGSSLSQGLYEAGEKINGIVGEVFREISRRLDIGDDTDRVLMDSYKKLPFKEYYFFTLVLIVNMQGGGEIKEIMYRLSKMINSSKVLERTRDGKTAELRMTVKILSCMPFGFIGMLYAISEENFYFLINDTTGRIILYYVITSVFIGRSIIRGMISKIV</sequence>
<evidence type="ECO:0000256" key="4">
    <source>
        <dbReference type="ARBA" id="ARBA00022989"/>
    </source>
</evidence>
<gene>
    <name evidence="8" type="ORF">O970_00925</name>
</gene>
<reference evidence="8 9" key="1">
    <citation type="journal article" date="2014" name="Appl. Environ. Microbiol.">
        <title>Genomic features of a bumble bee symbiont reflect its host environment.</title>
        <authorList>
            <person name="Martinson V.G."/>
            <person name="Magoc T."/>
            <person name="Koch H."/>
            <person name="Salzberg S.L."/>
            <person name="Moran N.A."/>
        </authorList>
    </citation>
    <scope>NUCLEOTIDE SEQUENCE [LARGE SCALE GENOMIC DNA]</scope>
    <source>
        <strain evidence="8 9">Bimp</strain>
    </source>
</reference>
<comment type="subcellular location">
    <subcellularLocation>
        <location evidence="1">Cell membrane</location>
        <topology evidence="1">Multi-pass membrane protein</topology>
    </subcellularLocation>
</comment>
<dbReference type="AlphaFoldDB" id="A0AB94IET0"/>
<evidence type="ECO:0000313" key="8">
    <source>
        <dbReference type="EMBL" id="TEA28018.1"/>
    </source>
</evidence>
<dbReference type="GO" id="GO:0005886">
    <property type="term" value="C:plasma membrane"/>
    <property type="evidence" value="ECO:0007669"/>
    <property type="project" value="UniProtKB-SubCell"/>
</dbReference>
<keyword evidence="3 6" id="KW-0812">Transmembrane</keyword>
<evidence type="ECO:0000259" key="7">
    <source>
        <dbReference type="Pfam" id="PF00482"/>
    </source>
</evidence>
<keyword evidence="2" id="KW-1003">Cell membrane</keyword>
<evidence type="ECO:0000256" key="3">
    <source>
        <dbReference type="ARBA" id="ARBA00022692"/>
    </source>
</evidence>
<protein>
    <recommendedName>
        <fullName evidence="7">Type II secretion system protein GspF domain-containing protein</fullName>
    </recommendedName>
</protein>
<feature type="transmembrane region" description="Helical" evidence="6">
    <location>
        <begin position="6"/>
        <end position="23"/>
    </location>
</feature>
<dbReference type="RefSeq" id="WP_081685222.1">
    <property type="nucleotide sequence ID" value="NZ_AWGA01000011.1"/>
</dbReference>
<keyword evidence="5 6" id="KW-0472">Membrane</keyword>
<name>A0AB94IET0_9GAMM</name>
<keyword evidence="9" id="KW-1185">Reference proteome</keyword>
<dbReference type="InterPro" id="IPR018076">
    <property type="entry name" value="T2SS_GspF_dom"/>
</dbReference>
<dbReference type="Pfam" id="PF00482">
    <property type="entry name" value="T2SSF"/>
    <property type="match status" value="1"/>
</dbReference>
<evidence type="ECO:0000256" key="1">
    <source>
        <dbReference type="ARBA" id="ARBA00004651"/>
    </source>
</evidence>
<dbReference type="PANTHER" id="PTHR35007">
    <property type="entry name" value="INTEGRAL MEMBRANE PROTEIN-RELATED"/>
    <property type="match status" value="1"/>
</dbReference>
<organism evidence="8 9">
    <name type="scientific">Candidatus Schmidhempelia bombi str. Bimp</name>
    <dbReference type="NCBI Taxonomy" id="1387197"/>
    <lineage>
        <taxon>Bacteria</taxon>
        <taxon>Pseudomonadati</taxon>
        <taxon>Pseudomonadota</taxon>
        <taxon>Gammaproteobacteria</taxon>
        <taxon>Orbales</taxon>
        <taxon>Orbaceae</taxon>
        <taxon>Candidatus Schmidhempelia</taxon>
    </lineage>
</organism>
<feature type="transmembrane region" description="Helical" evidence="6">
    <location>
        <begin position="87"/>
        <end position="105"/>
    </location>
</feature>
<dbReference type="Proteomes" id="UP000506160">
    <property type="component" value="Unassembled WGS sequence"/>
</dbReference>
<feature type="transmembrane region" description="Helical" evidence="6">
    <location>
        <begin position="255"/>
        <end position="274"/>
    </location>
</feature>
<keyword evidence="4 6" id="KW-1133">Transmembrane helix</keyword>
<evidence type="ECO:0000256" key="5">
    <source>
        <dbReference type="ARBA" id="ARBA00023136"/>
    </source>
</evidence>
<comment type="caution">
    <text evidence="8">The sequence shown here is derived from an EMBL/GenBank/DDBJ whole genome shotgun (WGS) entry which is preliminary data.</text>
</comment>
<proteinExistence type="predicted"/>
<evidence type="ECO:0000256" key="6">
    <source>
        <dbReference type="SAM" id="Phobius"/>
    </source>
</evidence>
<dbReference type="PANTHER" id="PTHR35007:SF2">
    <property type="entry name" value="PILUS ASSEMBLE PROTEIN"/>
    <property type="match status" value="1"/>
</dbReference>